<sequence length="105" mass="10802">MKTPDPKADAPRQGQTPDPNAGAPRPAHQSSDDERKPTMDTPPPGQPRAKPSFDKGVAAANRDAASGQRPGQGDSAAVHAEGTADTSEAERVKHQKPVDDAGSTG</sequence>
<dbReference type="Proteomes" id="UP000253628">
    <property type="component" value="Unassembled WGS sequence"/>
</dbReference>
<keyword evidence="3" id="KW-1185">Reference proteome</keyword>
<feature type="region of interest" description="Disordered" evidence="1">
    <location>
        <begin position="1"/>
        <end position="105"/>
    </location>
</feature>
<accession>A0A366H3A4</accession>
<evidence type="ECO:0000313" key="2">
    <source>
        <dbReference type="EMBL" id="RBP35755.1"/>
    </source>
</evidence>
<reference evidence="2 3" key="1">
    <citation type="submission" date="2018-06" db="EMBL/GenBank/DDBJ databases">
        <title>Genomic Encyclopedia of Type Strains, Phase IV (KMG-IV): sequencing the most valuable type-strain genomes for metagenomic binning, comparative biology and taxonomic classification.</title>
        <authorList>
            <person name="Goeker M."/>
        </authorList>
    </citation>
    <scope>NUCLEOTIDE SEQUENCE [LARGE SCALE GENOMIC DNA]</scope>
    <source>
        <strain evidence="2 3">DSM 25520</strain>
    </source>
</reference>
<name>A0A366H3A4_9BURK</name>
<dbReference type="EMBL" id="QNRQ01000015">
    <property type="protein sequence ID" value="RBP35755.1"/>
    <property type="molecule type" value="Genomic_DNA"/>
</dbReference>
<gene>
    <name evidence="2" type="ORF">DFR37_11529</name>
</gene>
<evidence type="ECO:0000313" key="3">
    <source>
        <dbReference type="Proteomes" id="UP000253628"/>
    </source>
</evidence>
<dbReference type="OrthoDB" id="8686589at2"/>
<feature type="compositionally biased region" description="Basic and acidic residues" evidence="1">
    <location>
        <begin position="88"/>
        <end position="99"/>
    </location>
</feature>
<dbReference type="RefSeq" id="WP_113934869.1">
    <property type="nucleotide sequence ID" value="NZ_JACCEU010000011.1"/>
</dbReference>
<organism evidence="2 3">
    <name type="scientific">Eoetvoesiella caeni</name>
    <dbReference type="NCBI Taxonomy" id="645616"/>
    <lineage>
        <taxon>Bacteria</taxon>
        <taxon>Pseudomonadati</taxon>
        <taxon>Pseudomonadota</taxon>
        <taxon>Betaproteobacteria</taxon>
        <taxon>Burkholderiales</taxon>
        <taxon>Alcaligenaceae</taxon>
        <taxon>Eoetvoesiella</taxon>
    </lineage>
</organism>
<dbReference type="AlphaFoldDB" id="A0A366H3A4"/>
<comment type="caution">
    <text evidence="2">The sequence shown here is derived from an EMBL/GenBank/DDBJ whole genome shotgun (WGS) entry which is preliminary data.</text>
</comment>
<evidence type="ECO:0000256" key="1">
    <source>
        <dbReference type="SAM" id="MobiDB-lite"/>
    </source>
</evidence>
<protein>
    <submittedName>
        <fullName evidence="2">Uncharacterized protein</fullName>
    </submittedName>
</protein>
<proteinExistence type="predicted"/>
<feature type="compositionally biased region" description="Basic and acidic residues" evidence="1">
    <location>
        <begin position="1"/>
        <end position="10"/>
    </location>
</feature>